<evidence type="ECO:0000256" key="1">
    <source>
        <dbReference type="ARBA" id="ARBA00004651"/>
    </source>
</evidence>
<dbReference type="InterPro" id="IPR018076">
    <property type="entry name" value="T2SS_GspF_dom"/>
</dbReference>
<evidence type="ECO:0000256" key="5">
    <source>
        <dbReference type="ARBA" id="ARBA00023136"/>
    </source>
</evidence>
<keyword evidence="3 6" id="KW-0812">Transmembrane</keyword>
<dbReference type="EMBL" id="CP016769">
    <property type="protein sequence ID" value="ASY10185.1"/>
    <property type="molecule type" value="Genomic_DNA"/>
</dbReference>
<dbReference type="KEGG" id="plan:A1s21148_01175"/>
<dbReference type="PANTHER" id="PTHR35007:SF2">
    <property type="entry name" value="PILUS ASSEMBLE PROTEIN"/>
    <property type="match status" value="1"/>
</dbReference>
<keyword evidence="2" id="KW-1003">Cell membrane</keyword>
<evidence type="ECO:0000313" key="9">
    <source>
        <dbReference type="Proteomes" id="UP000217144"/>
    </source>
</evidence>
<organism evidence="8 9">
    <name type="scientific">Candidatus Planktophila lacus</name>
    <dbReference type="NCBI Taxonomy" id="1884913"/>
    <lineage>
        <taxon>Bacteria</taxon>
        <taxon>Bacillati</taxon>
        <taxon>Actinomycetota</taxon>
        <taxon>Actinomycetes</taxon>
        <taxon>Candidatus Nanopelagicales</taxon>
        <taxon>Candidatus Nanopelagicaceae</taxon>
        <taxon>Candidatus Planktophila</taxon>
    </lineage>
</organism>
<comment type="subcellular location">
    <subcellularLocation>
        <location evidence="1">Cell membrane</location>
        <topology evidence="1">Multi-pass membrane protein</topology>
    </subcellularLocation>
</comment>
<dbReference type="Proteomes" id="UP000217144">
    <property type="component" value="Chromosome"/>
</dbReference>
<evidence type="ECO:0000256" key="4">
    <source>
        <dbReference type="ARBA" id="ARBA00022989"/>
    </source>
</evidence>
<keyword evidence="5 6" id="KW-0472">Membrane</keyword>
<keyword evidence="4 6" id="KW-1133">Transmembrane helix</keyword>
<gene>
    <name evidence="8" type="ORF">A1s21148_01175</name>
</gene>
<evidence type="ECO:0000256" key="3">
    <source>
        <dbReference type="ARBA" id="ARBA00022692"/>
    </source>
</evidence>
<dbReference type="Pfam" id="PF00482">
    <property type="entry name" value="T2SSF"/>
    <property type="match status" value="1"/>
</dbReference>
<dbReference type="GO" id="GO:0005886">
    <property type="term" value="C:plasma membrane"/>
    <property type="evidence" value="ECO:0007669"/>
    <property type="project" value="UniProtKB-SubCell"/>
</dbReference>
<evidence type="ECO:0000259" key="7">
    <source>
        <dbReference type="Pfam" id="PF00482"/>
    </source>
</evidence>
<proteinExistence type="predicted"/>
<name>A0AAC9YQC2_9ACTN</name>
<sequence length="111" mass="12164">MAIEFNKVVALVKSGKPFHVALDAMGRDLDSIAIRRFVDSLIIATLRGAPLIDVLQRHAQEARELQRNRVLGAAAKAEISMMVPVVFLILPISILFALWPSLANLNLFSSA</sequence>
<protein>
    <submittedName>
        <fullName evidence="8">Type II secretion system (T2SS), protein F</fullName>
    </submittedName>
</protein>
<reference evidence="8 9" key="1">
    <citation type="submission" date="2016-07" db="EMBL/GenBank/DDBJ databases">
        <title>High microdiversification within the ubiquitous acI lineage of Actinobacteria.</title>
        <authorList>
            <person name="Neuenschwander S.M."/>
            <person name="Salcher M."/>
            <person name="Ghai R."/>
            <person name="Pernthaler J."/>
        </authorList>
    </citation>
    <scope>NUCLEOTIDE SEQUENCE [LARGE SCALE GENOMIC DNA]</scope>
    <source>
        <strain evidence="8">MMS-21-148</strain>
    </source>
</reference>
<keyword evidence="9" id="KW-1185">Reference proteome</keyword>
<evidence type="ECO:0000256" key="2">
    <source>
        <dbReference type="ARBA" id="ARBA00022475"/>
    </source>
</evidence>
<dbReference type="AlphaFoldDB" id="A0AAC9YQC2"/>
<evidence type="ECO:0000313" key="8">
    <source>
        <dbReference type="EMBL" id="ASY10185.1"/>
    </source>
</evidence>
<feature type="transmembrane region" description="Helical" evidence="6">
    <location>
        <begin position="79"/>
        <end position="99"/>
    </location>
</feature>
<evidence type="ECO:0000256" key="6">
    <source>
        <dbReference type="SAM" id="Phobius"/>
    </source>
</evidence>
<accession>A0AAC9YQC2</accession>
<dbReference type="PANTHER" id="PTHR35007">
    <property type="entry name" value="INTEGRAL MEMBRANE PROTEIN-RELATED"/>
    <property type="match status" value="1"/>
</dbReference>
<feature type="domain" description="Type II secretion system protein GspF" evidence="7">
    <location>
        <begin position="2"/>
        <end position="96"/>
    </location>
</feature>